<sequence length="497" mass="53931">MSRLNDEFSSLPEVDLRSAKIQADRDDQWKEVAGADGLESAGDFAPKYSVSPVVQPALLDDSSEIRHDTPSKARLPLKRILTAVALIVVLGIALGVGLGLGLRGGRPSQTASSRANLATAKPLSTRGAFNGSGFAIMSQSTLSNFTSGQTMAEPESQSNLLLFFQHHTGEIRWMSRPSAEPWRGGSVSEIVATNAKNGTPISALAPTEKGGAHEWHVFYIGEDNLLKQRSITNTTYTWTDGLINQLNIEVLDAERVGLQACFYDGPVGSTGQGSWGGIRLWVASSETTFDQWVWNIGLSHWIWEQSWQELNGAASPACYGWAPDAVDYIMFLDLNNAISIYWEDISTQQISTATHPINKWTKCKRSSRNRLRDQLAGLSEADRILASIEIPNVDPATGLGWHALMYAKPADSGLIRNWNVSFAAENTSISSSTASAVEGGLAASGTHLGVWSLPPGLVKQAEEALVFYQTEGDDITLFSQNLISGVWNTTRLPIPDE</sequence>
<gene>
    <name evidence="1" type="ORF">LTR37_018038</name>
</gene>
<evidence type="ECO:0000313" key="1">
    <source>
        <dbReference type="EMBL" id="KAK3696302.1"/>
    </source>
</evidence>
<reference evidence="1" key="1">
    <citation type="submission" date="2023-07" db="EMBL/GenBank/DDBJ databases">
        <title>Black Yeasts Isolated from many extreme environments.</title>
        <authorList>
            <person name="Coleine C."/>
            <person name="Stajich J.E."/>
            <person name="Selbmann L."/>
        </authorList>
    </citation>
    <scope>NUCLEOTIDE SEQUENCE</scope>
    <source>
        <strain evidence="1">CCFEE 5714</strain>
    </source>
</reference>
<comment type="caution">
    <text evidence="1">The sequence shown here is derived from an EMBL/GenBank/DDBJ whole genome shotgun (WGS) entry which is preliminary data.</text>
</comment>
<accession>A0ACC3MIC2</accession>
<keyword evidence="2" id="KW-1185">Reference proteome</keyword>
<name>A0ACC3MIC2_9PEZI</name>
<proteinExistence type="predicted"/>
<protein>
    <submittedName>
        <fullName evidence="1">Uncharacterized protein</fullName>
    </submittedName>
</protein>
<dbReference type="Proteomes" id="UP001281147">
    <property type="component" value="Unassembled WGS sequence"/>
</dbReference>
<organism evidence="1 2">
    <name type="scientific">Vermiconidia calcicola</name>
    <dbReference type="NCBI Taxonomy" id="1690605"/>
    <lineage>
        <taxon>Eukaryota</taxon>
        <taxon>Fungi</taxon>
        <taxon>Dikarya</taxon>
        <taxon>Ascomycota</taxon>
        <taxon>Pezizomycotina</taxon>
        <taxon>Dothideomycetes</taxon>
        <taxon>Dothideomycetidae</taxon>
        <taxon>Mycosphaerellales</taxon>
        <taxon>Extremaceae</taxon>
        <taxon>Vermiconidia</taxon>
    </lineage>
</organism>
<evidence type="ECO:0000313" key="2">
    <source>
        <dbReference type="Proteomes" id="UP001281147"/>
    </source>
</evidence>
<dbReference type="EMBL" id="JAUTXU010000244">
    <property type="protein sequence ID" value="KAK3696302.1"/>
    <property type="molecule type" value="Genomic_DNA"/>
</dbReference>